<dbReference type="NCBIfam" id="TIGR03401">
    <property type="entry name" value="cyanamide_fam"/>
    <property type="match status" value="1"/>
</dbReference>
<dbReference type="PANTHER" id="PTHR35569">
    <property type="entry name" value="CYANAMIDE HYDRATASE DDI2-RELATED"/>
    <property type="match status" value="1"/>
</dbReference>
<dbReference type="PROSITE" id="PS51831">
    <property type="entry name" value="HD"/>
    <property type="match status" value="1"/>
</dbReference>
<dbReference type="SMART" id="SM00471">
    <property type="entry name" value="HDc"/>
    <property type="match status" value="1"/>
</dbReference>
<dbReference type="Proteomes" id="UP000054771">
    <property type="component" value="Unassembled WGS sequence"/>
</dbReference>
<organism evidence="2 3">
    <name type="scientific">Aspergillus calidoustus</name>
    <dbReference type="NCBI Taxonomy" id="454130"/>
    <lineage>
        <taxon>Eukaryota</taxon>
        <taxon>Fungi</taxon>
        <taxon>Dikarya</taxon>
        <taxon>Ascomycota</taxon>
        <taxon>Pezizomycotina</taxon>
        <taxon>Eurotiomycetes</taxon>
        <taxon>Eurotiomycetidae</taxon>
        <taxon>Eurotiales</taxon>
        <taxon>Aspergillaceae</taxon>
        <taxon>Aspergillus</taxon>
        <taxon>Aspergillus subgen. Nidulantes</taxon>
    </lineage>
</organism>
<dbReference type="OMA" id="QVEEYGW"/>
<proteinExistence type="predicted"/>
<dbReference type="SUPFAM" id="SSF109604">
    <property type="entry name" value="HD-domain/PDEase-like"/>
    <property type="match status" value="1"/>
</dbReference>
<dbReference type="AlphaFoldDB" id="A0A0U5GN75"/>
<dbReference type="InterPro" id="IPR006674">
    <property type="entry name" value="HD_domain"/>
</dbReference>
<dbReference type="PANTHER" id="PTHR35569:SF8">
    <property type="entry name" value="HYDRATASE, PUTATIVE (AFU_ORTHOLOGUE AFUA_7G06270)-RELATED"/>
    <property type="match status" value="1"/>
</dbReference>
<sequence>MCNHEVGANGWTAVPVDAGAIFVNRPFINEPKPISIEEIKFPAEDPIVDKTVQYAQTVLDPQTFNHSMRVYYFGMAIATQQFPAQAAGLNPVTWALTCLLHDLGTAPENLAATRMSFDLYGGIKALRILQEFGAPVDQSEAVAEAIVRHQDMGVEGTITFLGQLIQLATLYDNTGVHPRIEGFGGVVHAETRAWVNGLHVRLGWCGFFSRTIRKEEALKPWCHSTHIVGFDKQIEENTLMREWE</sequence>
<dbReference type="InterPro" id="IPR003607">
    <property type="entry name" value="HD/PDEase_dom"/>
</dbReference>
<dbReference type="FunFam" id="1.10.3210.10:FF:000038">
    <property type="entry name" value="Cyanamide hydratase, putative"/>
    <property type="match status" value="1"/>
</dbReference>
<dbReference type="Pfam" id="PF01966">
    <property type="entry name" value="HD"/>
    <property type="match status" value="1"/>
</dbReference>
<evidence type="ECO:0000313" key="2">
    <source>
        <dbReference type="EMBL" id="CEN60998.1"/>
    </source>
</evidence>
<evidence type="ECO:0000313" key="3">
    <source>
        <dbReference type="Proteomes" id="UP000054771"/>
    </source>
</evidence>
<dbReference type="InterPro" id="IPR017771">
    <property type="entry name" value="Cyanamide_hydratase_HD"/>
</dbReference>
<dbReference type="CDD" id="cd00077">
    <property type="entry name" value="HDc"/>
    <property type="match status" value="1"/>
</dbReference>
<gene>
    <name evidence="2" type="ORF">ASPCAL07668</name>
</gene>
<reference evidence="3" key="1">
    <citation type="journal article" date="2016" name="Genome Announc.">
        <title>Draft genome sequences of fungus Aspergillus calidoustus.</title>
        <authorList>
            <person name="Horn F."/>
            <person name="Linde J."/>
            <person name="Mattern D.J."/>
            <person name="Walther G."/>
            <person name="Guthke R."/>
            <person name="Scherlach K."/>
            <person name="Martin K."/>
            <person name="Brakhage A.A."/>
            <person name="Petzke L."/>
            <person name="Valiante V."/>
        </authorList>
    </citation>
    <scope>NUCLEOTIDE SEQUENCE [LARGE SCALE GENOMIC DNA]</scope>
    <source>
        <strain evidence="3">SF006504</strain>
    </source>
</reference>
<dbReference type="OrthoDB" id="409121at2759"/>
<protein>
    <recommendedName>
        <fullName evidence="1">HD domain-containing protein</fullName>
    </recommendedName>
</protein>
<feature type="domain" description="HD" evidence="1">
    <location>
        <begin position="63"/>
        <end position="174"/>
    </location>
</feature>
<dbReference type="EMBL" id="CDMC01000006">
    <property type="protein sequence ID" value="CEN60998.1"/>
    <property type="molecule type" value="Genomic_DNA"/>
</dbReference>
<dbReference type="Gene3D" id="1.10.3210.10">
    <property type="entry name" value="Hypothetical protein af1432"/>
    <property type="match status" value="1"/>
</dbReference>
<evidence type="ECO:0000259" key="1">
    <source>
        <dbReference type="PROSITE" id="PS51831"/>
    </source>
</evidence>
<keyword evidence="3" id="KW-1185">Reference proteome</keyword>
<accession>A0A0U5GN75</accession>
<name>A0A0U5GN75_ASPCI</name>